<sequence>MARQKKHNNRVYQLVGEPAPGSIIVGYVRYSSDMQDAYTLATQERVITEFAEKRGWAIARWYEEPAHSAKYEDVEKRPVFAQLLRDADAKKFQGVLCYSNNRWARNVTLSTSSIARLRRAKIWWATADGQFDIDRIQEDAGSIIHTIDSQMSEAYVRQLSKRTIDGKEDRAREGYHNGWVPFGYLPPEYPAPPPNATSTWKPPRMPVRPDPVTFPALVRIGELAAQGWTDRAIADELEGYMSRTSRFGERKLTKDTVAAIRRSWFPREFAPGSGHGTIDTPSGELVEGKHQAAWPYELWQRIVEAKASKYRRPRKDAQKRPHEFSRIIVCAACRRPLRVSFGHNAVPYYRDTSVERKLPCSIQGSFSVRSNFVVAQFGEVLRAVELPVEWREEIGKRCNAVAAAGDTEGQRIQQRRKDLEAEQKRVLTLFTKGYITEDELDQQMGRMRAELFALPVVVAQDTQEVVQEALSMGETLGHMADYWNEAMPEERRDIVWSLLKVEGLIYDLERQAIIGLLPRDGVLVVLAMGLEATRMWEQRDGGLWLREEYWPPRVQVGPRVPPPQKPSMTPAQQERAIMLIRQGMSLREVAKLFDTSYQSVYRLVKKAKLFVERPE</sequence>
<dbReference type="EMBL" id="BNJK01000001">
    <property type="protein sequence ID" value="GHO95444.1"/>
    <property type="molecule type" value="Genomic_DNA"/>
</dbReference>
<dbReference type="InterPro" id="IPR006120">
    <property type="entry name" value="Resolvase_HTH_dom"/>
</dbReference>
<protein>
    <recommendedName>
        <fullName evidence="2">Resolvase/invertase-type recombinase catalytic domain-containing protein</fullName>
    </recommendedName>
</protein>
<dbReference type="RefSeq" id="WP_220206121.1">
    <property type="nucleotide sequence ID" value="NZ_BNJK01000001.1"/>
</dbReference>
<accession>A0A8J3IH44</accession>
<dbReference type="GO" id="GO:0000150">
    <property type="term" value="F:DNA strand exchange activity"/>
    <property type="evidence" value="ECO:0007669"/>
    <property type="project" value="InterPro"/>
</dbReference>
<feature type="domain" description="Resolvase/invertase-type recombinase catalytic" evidence="2">
    <location>
        <begin position="23"/>
        <end position="174"/>
    </location>
</feature>
<dbReference type="SUPFAM" id="SSF46689">
    <property type="entry name" value="Homeodomain-like"/>
    <property type="match status" value="1"/>
</dbReference>
<evidence type="ECO:0000259" key="2">
    <source>
        <dbReference type="PROSITE" id="PS51736"/>
    </source>
</evidence>
<dbReference type="Pfam" id="PF02796">
    <property type="entry name" value="HTH_7"/>
    <property type="match status" value="1"/>
</dbReference>
<evidence type="ECO:0000256" key="1">
    <source>
        <dbReference type="ARBA" id="ARBA00009913"/>
    </source>
</evidence>
<dbReference type="SMART" id="SM00857">
    <property type="entry name" value="Resolvase"/>
    <property type="match status" value="1"/>
</dbReference>
<comment type="similarity">
    <text evidence="1">Belongs to the site-specific recombinase resolvase family.</text>
</comment>
<comment type="caution">
    <text evidence="3">The sequence shown here is derived from an EMBL/GenBank/DDBJ whole genome shotgun (WGS) entry which is preliminary data.</text>
</comment>
<dbReference type="Gene3D" id="1.10.10.60">
    <property type="entry name" value="Homeodomain-like"/>
    <property type="match status" value="1"/>
</dbReference>
<dbReference type="AlphaFoldDB" id="A0A8J3IH44"/>
<proteinExistence type="inferred from homology"/>
<dbReference type="PANTHER" id="PTHR30461">
    <property type="entry name" value="DNA-INVERTASE FROM LAMBDOID PROPHAGE"/>
    <property type="match status" value="1"/>
</dbReference>
<dbReference type="SUPFAM" id="SSF53041">
    <property type="entry name" value="Resolvase-like"/>
    <property type="match status" value="1"/>
</dbReference>
<evidence type="ECO:0000313" key="4">
    <source>
        <dbReference type="Proteomes" id="UP000597444"/>
    </source>
</evidence>
<dbReference type="PROSITE" id="PS51736">
    <property type="entry name" value="RECOMBINASES_3"/>
    <property type="match status" value="1"/>
</dbReference>
<dbReference type="GO" id="GO:0003677">
    <property type="term" value="F:DNA binding"/>
    <property type="evidence" value="ECO:0007669"/>
    <property type="project" value="InterPro"/>
</dbReference>
<dbReference type="InterPro" id="IPR006119">
    <property type="entry name" value="Resolv_N"/>
</dbReference>
<dbReference type="InterPro" id="IPR036162">
    <property type="entry name" value="Resolvase-like_N_sf"/>
</dbReference>
<dbReference type="InterPro" id="IPR009057">
    <property type="entry name" value="Homeodomain-like_sf"/>
</dbReference>
<dbReference type="Gene3D" id="3.40.50.1390">
    <property type="entry name" value="Resolvase, N-terminal catalytic domain"/>
    <property type="match status" value="1"/>
</dbReference>
<keyword evidence="4" id="KW-1185">Reference proteome</keyword>
<organism evidence="3 4">
    <name type="scientific">Reticulibacter mediterranei</name>
    <dbReference type="NCBI Taxonomy" id="2778369"/>
    <lineage>
        <taxon>Bacteria</taxon>
        <taxon>Bacillati</taxon>
        <taxon>Chloroflexota</taxon>
        <taxon>Ktedonobacteria</taxon>
        <taxon>Ktedonobacterales</taxon>
        <taxon>Reticulibacteraceae</taxon>
        <taxon>Reticulibacter</taxon>
    </lineage>
</organism>
<dbReference type="PANTHER" id="PTHR30461:SF23">
    <property type="entry name" value="DNA RECOMBINASE-RELATED"/>
    <property type="match status" value="1"/>
</dbReference>
<dbReference type="Proteomes" id="UP000597444">
    <property type="component" value="Unassembled WGS sequence"/>
</dbReference>
<evidence type="ECO:0000313" key="3">
    <source>
        <dbReference type="EMBL" id="GHO95444.1"/>
    </source>
</evidence>
<dbReference type="InterPro" id="IPR050639">
    <property type="entry name" value="SSR_resolvase"/>
</dbReference>
<name>A0A8J3IH44_9CHLR</name>
<reference evidence="3" key="1">
    <citation type="submission" date="2020-10" db="EMBL/GenBank/DDBJ databases">
        <title>Taxonomic study of unclassified bacteria belonging to the class Ktedonobacteria.</title>
        <authorList>
            <person name="Yabe S."/>
            <person name="Wang C.M."/>
            <person name="Zheng Y."/>
            <person name="Sakai Y."/>
            <person name="Cavaletti L."/>
            <person name="Monciardini P."/>
            <person name="Donadio S."/>
        </authorList>
    </citation>
    <scope>NUCLEOTIDE SEQUENCE</scope>
    <source>
        <strain evidence="3">ID150040</strain>
    </source>
</reference>
<dbReference type="CDD" id="cd00338">
    <property type="entry name" value="Ser_Recombinase"/>
    <property type="match status" value="1"/>
</dbReference>
<dbReference type="Pfam" id="PF00239">
    <property type="entry name" value="Resolvase"/>
    <property type="match status" value="1"/>
</dbReference>
<gene>
    <name evidence="3" type="ORF">KSF_054920</name>
</gene>